<keyword evidence="2 7" id="KW-0813">Transport</keyword>
<feature type="domain" description="ABC transmembrane type-1" evidence="8">
    <location>
        <begin position="96"/>
        <end position="295"/>
    </location>
</feature>
<dbReference type="Pfam" id="PF00528">
    <property type="entry name" value="BPD_transp_1"/>
    <property type="match status" value="1"/>
</dbReference>
<feature type="transmembrane region" description="Helical" evidence="7">
    <location>
        <begin position="272"/>
        <end position="295"/>
    </location>
</feature>
<evidence type="ECO:0000313" key="9">
    <source>
        <dbReference type="EMBL" id="GIG88773.1"/>
    </source>
</evidence>
<evidence type="ECO:0000313" key="10">
    <source>
        <dbReference type="Proteomes" id="UP000646749"/>
    </source>
</evidence>
<sequence>MRRASARLGHALLVLWGALTLTFLALHLGRGSVVDAIVGNNTQVTDEVRDRIAREHGLGEPLWWQYLSYLGRLLRADLGTSYQLNMPVRDAIAAQLPPTLQLMGAATGIAVLTTLAVAVATTRRPSWIRGPVTLLEVAGVALPQFWLAILLLTVFSFGLHWFPAFGDGPASLVLPAVALAVPMAGVLSQILRDGLERALEQPFATTARARGQGERGVLLRHALRHALPPVVTLFGLLLGGMIGGTVVVERVFSRPGVGVLLLNAVTGKDIPVVLGVVALTAAGYVTLNALVDLLYPVLDPRLRAAGPAPAVPGLRVEG</sequence>
<evidence type="ECO:0000256" key="5">
    <source>
        <dbReference type="ARBA" id="ARBA00022989"/>
    </source>
</evidence>
<protein>
    <submittedName>
        <fullName evidence="9">ABC transporter permease</fullName>
    </submittedName>
</protein>
<reference evidence="9 10" key="1">
    <citation type="submission" date="2021-01" db="EMBL/GenBank/DDBJ databases">
        <title>Whole genome shotgun sequence of Plantactinospora endophytica NBRC 110450.</title>
        <authorList>
            <person name="Komaki H."/>
            <person name="Tamura T."/>
        </authorList>
    </citation>
    <scope>NUCLEOTIDE SEQUENCE [LARGE SCALE GENOMIC DNA]</scope>
    <source>
        <strain evidence="9 10">NBRC 110450</strain>
    </source>
</reference>
<gene>
    <name evidence="9" type="primary">ddpB_2</name>
    <name evidence="9" type="ORF">Pen02_37090</name>
</gene>
<evidence type="ECO:0000256" key="3">
    <source>
        <dbReference type="ARBA" id="ARBA00022475"/>
    </source>
</evidence>
<dbReference type="PROSITE" id="PS50928">
    <property type="entry name" value="ABC_TM1"/>
    <property type="match status" value="1"/>
</dbReference>
<keyword evidence="6 7" id="KW-0472">Membrane</keyword>
<dbReference type="SUPFAM" id="SSF161098">
    <property type="entry name" value="MetI-like"/>
    <property type="match status" value="1"/>
</dbReference>
<proteinExistence type="inferred from homology"/>
<dbReference type="RefSeq" id="WP_203867258.1">
    <property type="nucleotide sequence ID" value="NZ_BONW01000016.1"/>
</dbReference>
<accession>A0ABQ4E231</accession>
<feature type="transmembrane region" description="Helical" evidence="7">
    <location>
        <begin position="172"/>
        <end position="191"/>
    </location>
</feature>
<evidence type="ECO:0000256" key="4">
    <source>
        <dbReference type="ARBA" id="ARBA00022692"/>
    </source>
</evidence>
<evidence type="ECO:0000256" key="6">
    <source>
        <dbReference type="ARBA" id="ARBA00023136"/>
    </source>
</evidence>
<comment type="caution">
    <text evidence="9">The sequence shown here is derived from an EMBL/GenBank/DDBJ whole genome shotgun (WGS) entry which is preliminary data.</text>
</comment>
<feature type="transmembrane region" description="Helical" evidence="7">
    <location>
        <begin position="134"/>
        <end position="160"/>
    </location>
</feature>
<feature type="transmembrane region" description="Helical" evidence="7">
    <location>
        <begin position="230"/>
        <end position="252"/>
    </location>
</feature>
<evidence type="ECO:0000256" key="1">
    <source>
        <dbReference type="ARBA" id="ARBA00004651"/>
    </source>
</evidence>
<dbReference type="EMBL" id="BONW01000016">
    <property type="protein sequence ID" value="GIG88773.1"/>
    <property type="molecule type" value="Genomic_DNA"/>
</dbReference>
<comment type="subcellular location">
    <subcellularLocation>
        <location evidence="1 7">Cell membrane</location>
        <topology evidence="1 7">Multi-pass membrane protein</topology>
    </subcellularLocation>
</comment>
<dbReference type="CDD" id="cd06261">
    <property type="entry name" value="TM_PBP2"/>
    <property type="match status" value="1"/>
</dbReference>
<name>A0ABQ4E231_9ACTN</name>
<dbReference type="Proteomes" id="UP000646749">
    <property type="component" value="Unassembled WGS sequence"/>
</dbReference>
<dbReference type="InterPro" id="IPR000515">
    <property type="entry name" value="MetI-like"/>
</dbReference>
<dbReference type="PANTHER" id="PTHR43163:SF6">
    <property type="entry name" value="DIPEPTIDE TRANSPORT SYSTEM PERMEASE PROTEIN DPPB-RELATED"/>
    <property type="match status" value="1"/>
</dbReference>
<evidence type="ECO:0000256" key="2">
    <source>
        <dbReference type="ARBA" id="ARBA00022448"/>
    </source>
</evidence>
<dbReference type="InterPro" id="IPR035906">
    <property type="entry name" value="MetI-like_sf"/>
</dbReference>
<dbReference type="Gene3D" id="1.10.3720.10">
    <property type="entry name" value="MetI-like"/>
    <property type="match status" value="1"/>
</dbReference>
<evidence type="ECO:0000259" key="8">
    <source>
        <dbReference type="PROSITE" id="PS50928"/>
    </source>
</evidence>
<dbReference type="PANTHER" id="PTHR43163">
    <property type="entry name" value="DIPEPTIDE TRANSPORT SYSTEM PERMEASE PROTEIN DPPB-RELATED"/>
    <property type="match status" value="1"/>
</dbReference>
<comment type="similarity">
    <text evidence="7">Belongs to the binding-protein-dependent transport system permease family.</text>
</comment>
<keyword evidence="4 7" id="KW-0812">Transmembrane</keyword>
<keyword evidence="3" id="KW-1003">Cell membrane</keyword>
<keyword evidence="5 7" id="KW-1133">Transmembrane helix</keyword>
<feature type="transmembrane region" description="Helical" evidence="7">
    <location>
        <begin position="102"/>
        <end position="122"/>
    </location>
</feature>
<keyword evidence="10" id="KW-1185">Reference proteome</keyword>
<organism evidence="9 10">
    <name type="scientific">Plantactinospora endophytica</name>
    <dbReference type="NCBI Taxonomy" id="673535"/>
    <lineage>
        <taxon>Bacteria</taxon>
        <taxon>Bacillati</taxon>
        <taxon>Actinomycetota</taxon>
        <taxon>Actinomycetes</taxon>
        <taxon>Micromonosporales</taxon>
        <taxon>Micromonosporaceae</taxon>
        <taxon>Plantactinospora</taxon>
    </lineage>
</organism>
<evidence type="ECO:0000256" key="7">
    <source>
        <dbReference type="RuleBase" id="RU363032"/>
    </source>
</evidence>